<reference evidence="2 3" key="1">
    <citation type="submission" date="2016-03" db="EMBL/GenBank/DDBJ databases">
        <title>Trachymyrmex septentrionalis WGS genome.</title>
        <authorList>
            <person name="Nygaard S."/>
            <person name="Hu H."/>
            <person name="Boomsma J."/>
            <person name="Zhang G."/>
        </authorList>
    </citation>
    <scope>NUCLEOTIDE SEQUENCE [LARGE SCALE GENOMIC DNA]</scope>
    <source>
        <strain evidence="2">Tsep2-gDNA-1</strain>
        <tissue evidence="2">Whole body</tissue>
    </source>
</reference>
<keyword evidence="3" id="KW-1185">Reference proteome</keyword>
<feature type="region of interest" description="Disordered" evidence="1">
    <location>
        <begin position="1"/>
        <end position="150"/>
    </location>
</feature>
<proteinExistence type="predicted"/>
<feature type="compositionally biased region" description="Basic residues" evidence="1">
    <location>
        <begin position="22"/>
        <end position="31"/>
    </location>
</feature>
<feature type="compositionally biased region" description="Basic and acidic residues" evidence="1">
    <location>
        <begin position="117"/>
        <end position="150"/>
    </location>
</feature>
<sequence length="203" mass="23030">SGGGDDEDEDEDEDCERTNQPLKRHVTTVRLRRGEGAAPPPPPPPPPPAPPSRRGAGTSRGRTKMYEKPAAIVAVIRRNGRVLSSAREGGSRDGRRNKSARGRENARLAPLRAAPRRGAEKILLSEDKREKGRGRERERERKRRLNDTRTERKMDARFDVEGERGRRLFFILEGTSLIDNVRLEDEWCTSETVEEGRKMKNEK</sequence>
<organism evidence="2 3">
    <name type="scientific">Trachymyrmex septentrionalis</name>
    <dbReference type="NCBI Taxonomy" id="34720"/>
    <lineage>
        <taxon>Eukaryota</taxon>
        <taxon>Metazoa</taxon>
        <taxon>Ecdysozoa</taxon>
        <taxon>Arthropoda</taxon>
        <taxon>Hexapoda</taxon>
        <taxon>Insecta</taxon>
        <taxon>Pterygota</taxon>
        <taxon>Neoptera</taxon>
        <taxon>Endopterygota</taxon>
        <taxon>Hymenoptera</taxon>
        <taxon>Apocrita</taxon>
        <taxon>Aculeata</taxon>
        <taxon>Formicoidea</taxon>
        <taxon>Formicidae</taxon>
        <taxon>Myrmicinae</taxon>
        <taxon>Trachymyrmex</taxon>
    </lineage>
</organism>
<feature type="compositionally biased region" description="Basic and acidic residues" evidence="1">
    <location>
        <begin position="89"/>
        <end position="106"/>
    </location>
</feature>
<dbReference type="SUPFAM" id="SSF101447">
    <property type="entry name" value="Formin homology 2 domain (FH2 domain)"/>
    <property type="match status" value="1"/>
</dbReference>
<feature type="compositionally biased region" description="Acidic residues" evidence="1">
    <location>
        <begin position="1"/>
        <end position="15"/>
    </location>
</feature>
<dbReference type="Proteomes" id="UP000078541">
    <property type="component" value="Unassembled WGS sequence"/>
</dbReference>
<feature type="compositionally biased region" description="Pro residues" evidence="1">
    <location>
        <begin position="38"/>
        <end position="51"/>
    </location>
</feature>
<evidence type="ECO:0000313" key="3">
    <source>
        <dbReference type="Proteomes" id="UP000078541"/>
    </source>
</evidence>
<name>A0A195FHY6_9HYME</name>
<evidence type="ECO:0000256" key="1">
    <source>
        <dbReference type="SAM" id="MobiDB-lite"/>
    </source>
</evidence>
<dbReference type="EMBL" id="KQ981560">
    <property type="protein sequence ID" value="KYN39882.1"/>
    <property type="molecule type" value="Genomic_DNA"/>
</dbReference>
<protein>
    <submittedName>
        <fullName evidence="2">Uncharacterized protein</fullName>
    </submittedName>
</protein>
<dbReference type="AlphaFoldDB" id="A0A195FHY6"/>
<accession>A0A195FHY6</accession>
<evidence type="ECO:0000313" key="2">
    <source>
        <dbReference type="EMBL" id="KYN39882.1"/>
    </source>
</evidence>
<gene>
    <name evidence="2" type="ORF">ALC56_05650</name>
</gene>
<feature type="non-terminal residue" evidence="2">
    <location>
        <position position="1"/>
    </location>
</feature>